<dbReference type="Proteomes" id="UP001241072">
    <property type="component" value="Unassembled WGS sequence"/>
</dbReference>
<proteinExistence type="predicted"/>
<accession>A0ABT9BIG7</accession>
<evidence type="ECO:0000313" key="2">
    <source>
        <dbReference type="Proteomes" id="UP001241072"/>
    </source>
</evidence>
<keyword evidence="2" id="KW-1185">Reference proteome</keyword>
<organism evidence="1 2">
    <name type="scientific">Antiquaquibacter soli</name>
    <dbReference type="NCBI Taxonomy" id="3064523"/>
    <lineage>
        <taxon>Bacteria</taxon>
        <taxon>Bacillati</taxon>
        <taxon>Actinomycetota</taxon>
        <taxon>Actinomycetes</taxon>
        <taxon>Micrococcales</taxon>
        <taxon>Microbacteriaceae</taxon>
        <taxon>Antiquaquibacter</taxon>
    </lineage>
</organism>
<comment type="caution">
    <text evidence="1">The sequence shown here is derived from an EMBL/GenBank/DDBJ whole genome shotgun (WGS) entry which is preliminary data.</text>
</comment>
<reference evidence="1 2" key="1">
    <citation type="submission" date="2023-07" db="EMBL/GenBank/DDBJ databases">
        <title>Protaetiibacter sp. nov WY-16 isolated from soil.</title>
        <authorList>
            <person name="Liu B."/>
            <person name="Wan Y."/>
        </authorList>
    </citation>
    <scope>NUCLEOTIDE SEQUENCE [LARGE SCALE GENOMIC DNA]</scope>
    <source>
        <strain evidence="1 2">WY-16</strain>
    </source>
</reference>
<dbReference type="RefSeq" id="WP_305001249.1">
    <property type="nucleotide sequence ID" value="NZ_JAUQUB010000001.1"/>
</dbReference>
<name>A0ABT9BIG7_9MICO</name>
<sequence>MRLTDAASASLPSRGQVAATGTLNGTPITTVIEPDGAKGHWLALPAFAEGDRVSVSLRAAAEWPEPSIPADLAAALAAAPDIDDDWHDITPMARWECVRWVGATKNPETRAKRIEVSIDKLRKGSRRPCCFDLTSCTDPELAKNGKLLGLG</sequence>
<protein>
    <submittedName>
        <fullName evidence="1">YdeI/OmpD-associated family protein</fullName>
    </submittedName>
</protein>
<dbReference type="SUPFAM" id="SSF141694">
    <property type="entry name" value="AF2212/PG0164-like"/>
    <property type="match status" value="1"/>
</dbReference>
<dbReference type="Pfam" id="PF13376">
    <property type="entry name" value="OmdA"/>
    <property type="match status" value="1"/>
</dbReference>
<dbReference type="EMBL" id="JAUQUB010000001">
    <property type="protein sequence ID" value="MDO7880820.1"/>
    <property type="molecule type" value="Genomic_DNA"/>
</dbReference>
<gene>
    <name evidence="1" type="ORF">Q5716_01115</name>
</gene>
<evidence type="ECO:0000313" key="1">
    <source>
        <dbReference type="EMBL" id="MDO7880820.1"/>
    </source>
</evidence>